<comment type="caution">
    <text evidence="2">The sequence shown here is derived from an EMBL/GenBank/DDBJ whole genome shotgun (WGS) entry which is preliminary data.</text>
</comment>
<protein>
    <recommendedName>
        <fullName evidence="1">DUF4097 domain-containing protein</fullName>
    </recommendedName>
</protein>
<dbReference type="InterPro" id="IPR025164">
    <property type="entry name" value="Toastrack_DUF4097"/>
</dbReference>
<dbReference type="Pfam" id="PF13349">
    <property type="entry name" value="DUF4097"/>
    <property type="match status" value="1"/>
</dbReference>
<gene>
    <name evidence="2" type="ORF">GCM10010911_51260</name>
</gene>
<dbReference type="Proteomes" id="UP000612456">
    <property type="component" value="Unassembled WGS sequence"/>
</dbReference>
<dbReference type="AlphaFoldDB" id="A0A916ZC91"/>
<reference evidence="2" key="1">
    <citation type="journal article" date="2014" name="Int. J. Syst. Evol. Microbiol.">
        <title>Complete genome sequence of Corynebacterium casei LMG S-19264T (=DSM 44701T), isolated from a smear-ripened cheese.</title>
        <authorList>
            <consortium name="US DOE Joint Genome Institute (JGI-PGF)"/>
            <person name="Walter F."/>
            <person name="Albersmeier A."/>
            <person name="Kalinowski J."/>
            <person name="Ruckert C."/>
        </authorList>
    </citation>
    <scope>NUCLEOTIDE SEQUENCE</scope>
    <source>
        <strain evidence="2">CGMCC 1.15178</strain>
    </source>
</reference>
<proteinExistence type="predicted"/>
<sequence>MRNWIIVAAILLVIGLIGMGSTMGKGMFDLGSVEIEQHETIDGTDAKKIALALDSANITVVKGTTNEIKASLTGKVSKKFIDKTHLKLIRDGDEVKVAVETNNGFTFGVSIFNVKLDLELPAQQYDSFVLDIGSGDTSLAGLSVQTVEIDAGSGNIQLEDLASSKVSVEVGSGDTKVSGLSADTAELGASSGNITIEKLTARKLSVDTGSGDVKMYDVEAELEVETASGNVRTEQRAINYPMEISTGSGDVTINTDEKPDNVLVTFSAGSGSLRNEWNVGSQSGDDDDKKIIFGDGGKRVIVDTGSGNLRLGER</sequence>
<dbReference type="RefSeq" id="WP_188996429.1">
    <property type="nucleotide sequence ID" value="NZ_BMHP01000004.1"/>
</dbReference>
<organism evidence="2 3">
    <name type="scientific">Paenibacillus nasutitermitis</name>
    <dbReference type="NCBI Taxonomy" id="1652958"/>
    <lineage>
        <taxon>Bacteria</taxon>
        <taxon>Bacillati</taxon>
        <taxon>Bacillota</taxon>
        <taxon>Bacilli</taxon>
        <taxon>Bacillales</taxon>
        <taxon>Paenibacillaceae</taxon>
        <taxon>Paenibacillus</taxon>
    </lineage>
</organism>
<dbReference type="PANTHER" id="PTHR34094">
    <property type="match status" value="1"/>
</dbReference>
<evidence type="ECO:0000313" key="2">
    <source>
        <dbReference type="EMBL" id="GGD86536.1"/>
    </source>
</evidence>
<dbReference type="PANTHER" id="PTHR34094:SF1">
    <property type="entry name" value="PROTEIN FAM185A"/>
    <property type="match status" value="1"/>
</dbReference>
<reference evidence="2" key="2">
    <citation type="submission" date="2020-09" db="EMBL/GenBank/DDBJ databases">
        <authorList>
            <person name="Sun Q."/>
            <person name="Zhou Y."/>
        </authorList>
    </citation>
    <scope>NUCLEOTIDE SEQUENCE</scope>
    <source>
        <strain evidence="2">CGMCC 1.15178</strain>
    </source>
</reference>
<evidence type="ECO:0000259" key="1">
    <source>
        <dbReference type="Pfam" id="PF13349"/>
    </source>
</evidence>
<keyword evidence="3" id="KW-1185">Reference proteome</keyword>
<evidence type="ECO:0000313" key="3">
    <source>
        <dbReference type="Proteomes" id="UP000612456"/>
    </source>
</evidence>
<name>A0A916ZC91_9BACL</name>
<accession>A0A916ZC91</accession>
<dbReference type="EMBL" id="BMHP01000004">
    <property type="protein sequence ID" value="GGD86536.1"/>
    <property type="molecule type" value="Genomic_DNA"/>
</dbReference>
<feature type="domain" description="DUF4097" evidence="1">
    <location>
        <begin position="47"/>
        <end position="310"/>
    </location>
</feature>